<accession>L0RAA6</accession>
<keyword evidence="8 19" id="KW-0169">Cobalamin biosynthesis</keyword>
<dbReference type="HAMAP" id="MF_00719">
    <property type="entry name" value="CobS"/>
    <property type="match status" value="1"/>
</dbReference>
<evidence type="ECO:0000256" key="5">
    <source>
        <dbReference type="ARBA" id="ARBA00013200"/>
    </source>
</evidence>
<feature type="transmembrane region" description="Helical" evidence="19">
    <location>
        <begin position="204"/>
        <end position="220"/>
    </location>
</feature>
<dbReference type="GO" id="GO:0008818">
    <property type="term" value="F:cobalamin 5'-phosphate synthase activity"/>
    <property type="evidence" value="ECO:0007669"/>
    <property type="project" value="UniProtKB-UniRule"/>
</dbReference>
<feature type="transmembrane region" description="Helical" evidence="19">
    <location>
        <begin position="141"/>
        <end position="159"/>
    </location>
</feature>
<dbReference type="PANTHER" id="PTHR34148">
    <property type="entry name" value="ADENOSYLCOBINAMIDE-GDP RIBAZOLETRANSFERASE"/>
    <property type="match status" value="1"/>
</dbReference>
<evidence type="ECO:0000256" key="19">
    <source>
        <dbReference type="HAMAP-Rule" id="MF_00719"/>
    </source>
</evidence>
<dbReference type="PANTHER" id="PTHR34148:SF1">
    <property type="entry name" value="ADENOSYLCOBINAMIDE-GDP RIBAZOLETRANSFERASE"/>
    <property type="match status" value="1"/>
</dbReference>
<feature type="transmembrane region" description="Helical" evidence="19">
    <location>
        <begin position="113"/>
        <end position="135"/>
    </location>
</feature>
<dbReference type="GO" id="GO:0051073">
    <property type="term" value="F:adenosylcobinamide-GDP ribazoletransferase activity"/>
    <property type="evidence" value="ECO:0007669"/>
    <property type="project" value="UniProtKB-UniRule"/>
</dbReference>
<name>L0RAA6_9BACT</name>
<keyword evidence="11 19" id="KW-0460">Magnesium</keyword>
<comment type="function">
    <text evidence="14 19">Joins adenosylcobinamide-GDP and alpha-ribazole to generate adenosylcobalamin (Ado-cobalamin). Also synthesizes adenosylcobalamin 5'-phosphate from adenosylcobinamide-GDP and alpha-ribazole 5'-phosphate.</text>
</comment>
<dbReference type="EC" id="2.7.8.26" evidence="5 19"/>
<evidence type="ECO:0000313" key="21">
    <source>
        <dbReference type="Proteomes" id="UP000010808"/>
    </source>
</evidence>
<comment type="catalytic activity">
    <reaction evidence="18 19">
        <text>alpha-ribazole 5'-phosphate + adenosylcob(III)inamide-GDP = adenosylcob(III)alamin 5'-phosphate + GMP + H(+)</text>
        <dbReference type="Rhea" id="RHEA:23560"/>
        <dbReference type="ChEBI" id="CHEBI:15378"/>
        <dbReference type="ChEBI" id="CHEBI:57918"/>
        <dbReference type="ChEBI" id="CHEBI:58115"/>
        <dbReference type="ChEBI" id="CHEBI:60487"/>
        <dbReference type="ChEBI" id="CHEBI:60493"/>
        <dbReference type="EC" id="2.7.8.26"/>
    </reaction>
</comment>
<evidence type="ECO:0000256" key="7">
    <source>
        <dbReference type="ARBA" id="ARBA00022475"/>
    </source>
</evidence>
<evidence type="ECO:0000256" key="9">
    <source>
        <dbReference type="ARBA" id="ARBA00022679"/>
    </source>
</evidence>
<sequence length="251" mass="27343">MERAMRAGLIKDFLITLGFMTRLGPVLDIEARDLARTVKWMPLSGLVLGALIVLPFYLGLFAGKYWIQAWLTVAASVYLTRGLHFDGIADIADGAGPYPDSERFWKIIKDSRSGVFGILASVLVLLGQVLCFYYIYEVQAYAAAVWIFILGRMGCSAMCRAGQRFARPGQGILFMNGGDGRSISLAFVSTIITGFFAVNIQTQLIAYALTSLCIFFLYRLAETVNGANGDFLGGAVVLAEISGLLAFSMLN</sequence>
<dbReference type="eggNOG" id="COG0368">
    <property type="taxonomic scope" value="Bacteria"/>
</dbReference>
<keyword evidence="9 19" id="KW-0808">Transferase</keyword>
<keyword evidence="13 19" id="KW-0472">Membrane</keyword>
<comment type="pathway">
    <text evidence="3 19">Cofactor biosynthesis; adenosylcobalamin biosynthesis; adenosylcobalamin from cob(II)yrinate a,c-diamide: step 7/7.</text>
</comment>
<evidence type="ECO:0000256" key="4">
    <source>
        <dbReference type="ARBA" id="ARBA00010561"/>
    </source>
</evidence>
<dbReference type="UniPathway" id="UPA00148">
    <property type="reaction ID" value="UER00238"/>
</dbReference>
<dbReference type="Proteomes" id="UP000010808">
    <property type="component" value="Chromosome"/>
</dbReference>
<dbReference type="GO" id="GO:0005886">
    <property type="term" value="C:plasma membrane"/>
    <property type="evidence" value="ECO:0007669"/>
    <property type="project" value="UniProtKB-SubCell"/>
</dbReference>
<protein>
    <recommendedName>
        <fullName evidence="6 19">Adenosylcobinamide-GDP ribazoletransferase</fullName>
        <ecNumber evidence="5 19">2.7.8.26</ecNumber>
    </recommendedName>
    <alternativeName>
        <fullName evidence="16 19">Cobalamin synthase</fullName>
    </alternativeName>
    <alternativeName>
        <fullName evidence="15 19">Cobalamin-5'-phosphate synthase</fullName>
    </alternativeName>
</protein>
<keyword evidence="21" id="KW-1185">Reference proteome</keyword>
<evidence type="ECO:0000256" key="1">
    <source>
        <dbReference type="ARBA" id="ARBA00001946"/>
    </source>
</evidence>
<feature type="transmembrane region" description="Helical" evidence="19">
    <location>
        <begin position="180"/>
        <end position="198"/>
    </location>
</feature>
<dbReference type="KEGG" id="dhy:DESAM_20860"/>
<evidence type="ECO:0000256" key="15">
    <source>
        <dbReference type="ARBA" id="ARBA00032605"/>
    </source>
</evidence>
<organism evidence="20 21">
    <name type="scientific">Maridesulfovibrio hydrothermalis AM13 = DSM 14728</name>
    <dbReference type="NCBI Taxonomy" id="1121451"/>
    <lineage>
        <taxon>Bacteria</taxon>
        <taxon>Pseudomonadati</taxon>
        <taxon>Thermodesulfobacteriota</taxon>
        <taxon>Desulfovibrionia</taxon>
        <taxon>Desulfovibrionales</taxon>
        <taxon>Desulfovibrionaceae</taxon>
        <taxon>Maridesulfovibrio</taxon>
    </lineage>
</organism>
<evidence type="ECO:0000256" key="8">
    <source>
        <dbReference type="ARBA" id="ARBA00022573"/>
    </source>
</evidence>
<evidence type="ECO:0000256" key="18">
    <source>
        <dbReference type="ARBA" id="ARBA00049504"/>
    </source>
</evidence>
<gene>
    <name evidence="19 20" type="primary">cobS</name>
    <name evidence="20" type="ORF">DESAM_20860</name>
</gene>
<evidence type="ECO:0000256" key="14">
    <source>
        <dbReference type="ARBA" id="ARBA00025228"/>
    </source>
</evidence>
<dbReference type="AlphaFoldDB" id="L0RAA6"/>
<evidence type="ECO:0000256" key="6">
    <source>
        <dbReference type="ARBA" id="ARBA00015850"/>
    </source>
</evidence>
<keyword evidence="7 19" id="KW-1003">Cell membrane</keyword>
<evidence type="ECO:0000256" key="12">
    <source>
        <dbReference type="ARBA" id="ARBA00022989"/>
    </source>
</evidence>
<evidence type="ECO:0000256" key="2">
    <source>
        <dbReference type="ARBA" id="ARBA00004651"/>
    </source>
</evidence>
<comment type="subcellular location">
    <subcellularLocation>
        <location evidence="2 19">Cell membrane</location>
        <topology evidence="2 19">Multi-pass membrane protein</topology>
    </subcellularLocation>
</comment>
<evidence type="ECO:0000256" key="17">
    <source>
        <dbReference type="ARBA" id="ARBA00048623"/>
    </source>
</evidence>
<dbReference type="HOGENOM" id="CLU_057426_1_2_7"/>
<feature type="transmembrane region" description="Helical" evidence="19">
    <location>
        <begin position="40"/>
        <end position="59"/>
    </location>
</feature>
<keyword evidence="10 19" id="KW-0812">Transmembrane</keyword>
<reference evidence="20 21" key="1">
    <citation type="submission" date="2012-10" db="EMBL/GenBank/DDBJ databases">
        <authorList>
            <person name="Genoscope - CEA"/>
        </authorList>
    </citation>
    <scope>NUCLEOTIDE SEQUENCE [LARGE SCALE GENOMIC DNA]</scope>
    <source>
        <strain evidence="21">AM13 / DSM 14728</strain>
    </source>
</reference>
<dbReference type="GO" id="GO:0009236">
    <property type="term" value="P:cobalamin biosynthetic process"/>
    <property type="evidence" value="ECO:0007669"/>
    <property type="project" value="UniProtKB-UniRule"/>
</dbReference>
<comment type="similarity">
    <text evidence="4 19">Belongs to the CobS family.</text>
</comment>
<evidence type="ECO:0000256" key="10">
    <source>
        <dbReference type="ARBA" id="ARBA00022692"/>
    </source>
</evidence>
<dbReference type="Pfam" id="PF02654">
    <property type="entry name" value="CobS"/>
    <property type="match status" value="1"/>
</dbReference>
<comment type="cofactor">
    <cofactor evidence="1 19">
        <name>Mg(2+)</name>
        <dbReference type="ChEBI" id="CHEBI:18420"/>
    </cofactor>
</comment>
<evidence type="ECO:0000313" key="20">
    <source>
        <dbReference type="EMBL" id="CCO23147.1"/>
    </source>
</evidence>
<dbReference type="InterPro" id="IPR003805">
    <property type="entry name" value="CobS"/>
</dbReference>
<dbReference type="STRING" id="1121451.DESAM_20860"/>
<evidence type="ECO:0000256" key="3">
    <source>
        <dbReference type="ARBA" id="ARBA00004663"/>
    </source>
</evidence>
<keyword evidence="12 19" id="KW-1133">Transmembrane helix</keyword>
<evidence type="ECO:0000256" key="11">
    <source>
        <dbReference type="ARBA" id="ARBA00022842"/>
    </source>
</evidence>
<feature type="transmembrane region" description="Helical" evidence="19">
    <location>
        <begin position="232"/>
        <end position="250"/>
    </location>
</feature>
<comment type="catalytic activity">
    <reaction evidence="17 19">
        <text>alpha-ribazole + adenosylcob(III)inamide-GDP = adenosylcob(III)alamin + GMP + H(+)</text>
        <dbReference type="Rhea" id="RHEA:16049"/>
        <dbReference type="ChEBI" id="CHEBI:10329"/>
        <dbReference type="ChEBI" id="CHEBI:15378"/>
        <dbReference type="ChEBI" id="CHEBI:18408"/>
        <dbReference type="ChEBI" id="CHEBI:58115"/>
        <dbReference type="ChEBI" id="CHEBI:60487"/>
        <dbReference type="EC" id="2.7.8.26"/>
    </reaction>
</comment>
<evidence type="ECO:0000256" key="13">
    <source>
        <dbReference type="ARBA" id="ARBA00023136"/>
    </source>
</evidence>
<evidence type="ECO:0000256" key="16">
    <source>
        <dbReference type="ARBA" id="ARBA00032853"/>
    </source>
</evidence>
<dbReference type="PATRIC" id="fig|1121451.3.peg.1128"/>
<proteinExistence type="inferred from homology"/>
<dbReference type="EMBL" id="FO203522">
    <property type="protein sequence ID" value="CCO23147.1"/>
    <property type="molecule type" value="Genomic_DNA"/>
</dbReference>